<keyword evidence="3" id="KW-0032">Aminotransferase</keyword>
<dbReference type="InterPro" id="IPR015421">
    <property type="entry name" value="PyrdxlP-dep_Trfase_major"/>
</dbReference>
<name>A0A4P6KXP9_9BURK</name>
<dbReference type="RefSeq" id="WP_130186937.1">
    <property type="nucleotide sequence ID" value="NZ_CP035913.1"/>
</dbReference>
<dbReference type="Pfam" id="PF00266">
    <property type="entry name" value="Aminotran_5"/>
    <property type="match status" value="1"/>
</dbReference>
<keyword evidence="3" id="KW-0808">Transferase</keyword>
<proteinExistence type="predicted"/>
<dbReference type="PANTHER" id="PTHR43092:SF6">
    <property type="entry name" value="BLR1280 PROTEIN"/>
    <property type="match status" value="1"/>
</dbReference>
<dbReference type="KEGG" id="plue:EWM63_13165"/>
<evidence type="ECO:0000313" key="4">
    <source>
        <dbReference type="Proteomes" id="UP000290637"/>
    </source>
</evidence>
<keyword evidence="4" id="KW-1185">Reference proteome</keyword>
<dbReference type="InterPro" id="IPR015424">
    <property type="entry name" value="PyrdxlP-dep_Trfase"/>
</dbReference>
<evidence type="ECO:0000259" key="2">
    <source>
        <dbReference type="Pfam" id="PF00266"/>
    </source>
</evidence>
<protein>
    <submittedName>
        <fullName evidence="3">Aminotransferase class V-fold PLP-dependent enzyme</fullName>
    </submittedName>
</protein>
<keyword evidence="1" id="KW-0663">Pyridoxal phosphate</keyword>
<gene>
    <name evidence="3" type="ORF">EWM63_13165</name>
</gene>
<reference evidence="3 4" key="1">
    <citation type="submission" date="2019-02" db="EMBL/GenBank/DDBJ databases">
        <title>Draft Genome Sequences of Six Type Strains of the Genus Massilia.</title>
        <authorList>
            <person name="Miess H."/>
            <person name="Frediansyhah A."/>
            <person name="Gross H."/>
        </authorList>
    </citation>
    <scope>NUCLEOTIDE SEQUENCE [LARGE SCALE GENOMIC DNA]</scope>
    <source>
        <strain evidence="3 4">DSM 17473</strain>
    </source>
</reference>
<dbReference type="Gene3D" id="3.40.640.10">
    <property type="entry name" value="Type I PLP-dependent aspartate aminotransferase-like (Major domain)"/>
    <property type="match status" value="1"/>
</dbReference>
<dbReference type="Gene3D" id="3.90.1150.10">
    <property type="entry name" value="Aspartate Aminotransferase, domain 1"/>
    <property type="match status" value="1"/>
</dbReference>
<dbReference type="AlphaFoldDB" id="A0A4P6KXP9"/>
<dbReference type="PANTHER" id="PTHR43092">
    <property type="entry name" value="L-CYSTEINE DESULFHYDRASE"/>
    <property type="match status" value="1"/>
</dbReference>
<dbReference type="SUPFAM" id="SSF53383">
    <property type="entry name" value="PLP-dependent transferases"/>
    <property type="match status" value="1"/>
</dbReference>
<dbReference type="InterPro" id="IPR000192">
    <property type="entry name" value="Aminotrans_V_dom"/>
</dbReference>
<dbReference type="EMBL" id="CP035913">
    <property type="protein sequence ID" value="QBE63816.1"/>
    <property type="molecule type" value="Genomic_DNA"/>
</dbReference>
<evidence type="ECO:0000313" key="3">
    <source>
        <dbReference type="EMBL" id="QBE63816.1"/>
    </source>
</evidence>
<dbReference type="OrthoDB" id="9764293at2"/>
<dbReference type="InterPro" id="IPR015422">
    <property type="entry name" value="PyrdxlP-dep_Trfase_small"/>
</dbReference>
<feature type="domain" description="Aminotransferase class V" evidence="2">
    <location>
        <begin position="48"/>
        <end position="353"/>
    </location>
</feature>
<organism evidence="3 4">
    <name type="scientific">Pseudoduganella lutea</name>
    <dbReference type="NCBI Taxonomy" id="321985"/>
    <lineage>
        <taxon>Bacteria</taxon>
        <taxon>Pseudomonadati</taxon>
        <taxon>Pseudomonadota</taxon>
        <taxon>Betaproteobacteria</taxon>
        <taxon>Burkholderiales</taxon>
        <taxon>Oxalobacteraceae</taxon>
        <taxon>Telluria group</taxon>
        <taxon>Pseudoduganella</taxon>
    </lineage>
</organism>
<dbReference type="GO" id="GO:0008483">
    <property type="term" value="F:transaminase activity"/>
    <property type="evidence" value="ECO:0007669"/>
    <property type="project" value="UniProtKB-KW"/>
</dbReference>
<dbReference type="Proteomes" id="UP000290637">
    <property type="component" value="Chromosome"/>
</dbReference>
<evidence type="ECO:0000256" key="1">
    <source>
        <dbReference type="ARBA" id="ARBA00022898"/>
    </source>
</evidence>
<accession>A0A4P6KXP9</accession>
<sequence length="391" mass="42875">MPYPSPLPVAPDDEHYWDTVRHQYAPSPDFINLENGYFGMPAIPVREALRRHQEQVDRENSYFLRVRFPERLERVMAALAAFTGAGRDELLLTRNAMESLNILIQGYPFVAGDGVLLARHDYDSAIDTFGMVAAREALALVTVDVPLDPGSDEEIVALYEAAITARTRLLHVTHVVHRTGQVMPVAKIAAMARRRGIDVIVDGAHSLAHIDYMVPALGAQFAAFNLHKWVGAPLGTGLLYIARERIADIAPLFGDVGHAPGDIVKLGHFSAVPPAPILAIEDALHFHASIGTRNKEARLRYLAGYWMARVRGVLGVRLFTPTDPRRHGALASFGIGGMAARTVAERLMEEHRIFTVVRGIGDEECVRVTPHLYTSLADLDALVAAIRALAG</sequence>